<evidence type="ECO:0000313" key="1">
    <source>
        <dbReference type="EMBL" id="KAJ8129194.1"/>
    </source>
</evidence>
<sequence length="275" mass="29934">MESAIDDTTLSTISLLEGRLLRIEHLLYGHSVPQWTVSATRGLQDLEHRFSKLVQHIRVYGELLKLYKSNPTLFQPPPASQSPPELSSEALRAIVLSAASSYPATASILTAISDSPIPDPAHSAGLVALIPRMKGIEATQLAQAAEIAELRARSEAAVRRWYRHDVMGYSDFVAGVEGRLERSSGLSTAQESQKRHHAFQQSIGNGTIAHKNVKMTESLIFISALSESKRPTKLGIYLGDEASCNYSGGAGTLEQKTPGQSRVSDDKPTTWVGTW</sequence>
<dbReference type="EMBL" id="JAPUUL010000833">
    <property type="protein sequence ID" value="KAJ8129194.1"/>
    <property type="molecule type" value="Genomic_DNA"/>
</dbReference>
<reference evidence="1" key="1">
    <citation type="submission" date="2022-12" db="EMBL/GenBank/DDBJ databases">
        <title>Genome Sequence of Lasiodiplodia mahajangana.</title>
        <authorList>
            <person name="Buettner E."/>
        </authorList>
    </citation>
    <scope>NUCLEOTIDE SEQUENCE</scope>
    <source>
        <strain evidence="1">VT137</strain>
    </source>
</reference>
<organism evidence="1 2">
    <name type="scientific">Lasiodiplodia mahajangana</name>
    <dbReference type="NCBI Taxonomy" id="1108764"/>
    <lineage>
        <taxon>Eukaryota</taxon>
        <taxon>Fungi</taxon>
        <taxon>Dikarya</taxon>
        <taxon>Ascomycota</taxon>
        <taxon>Pezizomycotina</taxon>
        <taxon>Dothideomycetes</taxon>
        <taxon>Dothideomycetes incertae sedis</taxon>
        <taxon>Botryosphaeriales</taxon>
        <taxon>Botryosphaeriaceae</taxon>
        <taxon>Lasiodiplodia</taxon>
    </lineage>
</organism>
<keyword evidence="2" id="KW-1185">Reference proteome</keyword>
<evidence type="ECO:0000313" key="2">
    <source>
        <dbReference type="Proteomes" id="UP001153332"/>
    </source>
</evidence>
<name>A0ACC2JP81_9PEZI</name>
<dbReference type="Proteomes" id="UP001153332">
    <property type="component" value="Unassembled WGS sequence"/>
</dbReference>
<gene>
    <name evidence="1" type="ORF">O1611_g4436</name>
</gene>
<accession>A0ACC2JP81</accession>
<protein>
    <submittedName>
        <fullName evidence="1">Uncharacterized protein</fullName>
    </submittedName>
</protein>
<comment type="caution">
    <text evidence="1">The sequence shown here is derived from an EMBL/GenBank/DDBJ whole genome shotgun (WGS) entry which is preliminary data.</text>
</comment>
<proteinExistence type="predicted"/>